<dbReference type="SUPFAM" id="SSF46955">
    <property type="entry name" value="Putative DNA-binding domain"/>
    <property type="match status" value="1"/>
</dbReference>
<keyword evidence="3" id="KW-1185">Reference proteome</keyword>
<proteinExistence type="predicted"/>
<dbReference type="Proteomes" id="UP000249873">
    <property type="component" value="Chromosome"/>
</dbReference>
<dbReference type="Pfam" id="PF02607">
    <property type="entry name" value="B12-binding_2"/>
    <property type="match status" value="1"/>
</dbReference>
<accession>A0A2Z4GCZ0</accession>
<feature type="domain" description="HTH merR-type" evidence="1">
    <location>
        <begin position="20"/>
        <end position="89"/>
    </location>
</feature>
<dbReference type="InterPro" id="IPR000551">
    <property type="entry name" value="MerR-type_HTH_dom"/>
</dbReference>
<evidence type="ECO:0000313" key="3">
    <source>
        <dbReference type="Proteomes" id="UP000249873"/>
    </source>
</evidence>
<dbReference type="GO" id="GO:0006355">
    <property type="term" value="P:regulation of DNA-templated transcription"/>
    <property type="evidence" value="ECO:0007669"/>
    <property type="project" value="InterPro"/>
</dbReference>
<dbReference type="InterPro" id="IPR009061">
    <property type="entry name" value="DNA-bd_dom_put_sf"/>
</dbReference>
<name>A0A2Z4GCZ0_9BACT</name>
<protein>
    <submittedName>
        <fullName evidence="2">MerR family transcriptional regulator</fullName>
    </submittedName>
</protein>
<dbReference type="InterPro" id="IPR036594">
    <property type="entry name" value="Meth_synthase_dom"/>
</dbReference>
<dbReference type="Gene3D" id="1.10.1240.10">
    <property type="entry name" value="Methionine synthase domain"/>
    <property type="match status" value="1"/>
</dbReference>
<dbReference type="Pfam" id="PF13411">
    <property type="entry name" value="MerR_1"/>
    <property type="match status" value="1"/>
</dbReference>
<dbReference type="Gene3D" id="1.10.1660.10">
    <property type="match status" value="1"/>
</dbReference>
<evidence type="ECO:0000259" key="1">
    <source>
        <dbReference type="SMART" id="SM00422"/>
    </source>
</evidence>
<gene>
    <name evidence="2" type="ORF">DJ013_12900</name>
</gene>
<dbReference type="SMART" id="SM00422">
    <property type="entry name" value="HTH_MERR"/>
    <property type="match status" value="1"/>
</dbReference>
<dbReference type="KEGG" id="als:DJ013_12900"/>
<dbReference type="GO" id="GO:0003677">
    <property type="term" value="F:DNA binding"/>
    <property type="evidence" value="ECO:0007669"/>
    <property type="project" value="InterPro"/>
</dbReference>
<dbReference type="AlphaFoldDB" id="A0A2Z4GCZ0"/>
<dbReference type="Gene3D" id="3.40.50.280">
    <property type="entry name" value="Cobalamin-binding domain"/>
    <property type="match status" value="1"/>
</dbReference>
<sequence length="310" mass="36693">MTLYLFNQNPLLVNNIKEAFTINDLENISGIKAHTIRIWEKRYDILQPERLSRNVRLYNNASLQKILNVALLNKHGLKISKIAQLSEEEIILKTREFVNQTFKNDKALVLLKLCMYNFDTSLFNQIYAEQLQSKTFSEIFIELYIPFLEFVGLNWQTSSISPAHEHFISNLIYQKIQVNIEKLEWNTKEETQETYVLYLPEEEMHEIGILYFNYELLLRNKKTIYLGRSIPISDLVSLRKQFENIVWVSQFTVSPKSDQIAEYLEQVKELLIDKNNEYWAISYRMDQVEINSEQKALKTFTSIEEAIKNL</sequence>
<evidence type="ECO:0000313" key="2">
    <source>
        <dbReference type="EMBL" id="AWV99014.1"/>
    </source>
</evidence>
<dbReference type="CDD" id="cd01104">
    <property type="entry name" value="HTH_MlrA-CarA"/>
    <property type="match status" value="1"/>
</dbReference>
<dbReference type="InterPro" id="IPR003759">
    <property type="entry name" value="Cbl-bd_cap"/>
</dbReference>
<dbReference type="EMBL" id="CP029480">
    <property type="protein sequence ID" value="AWV99014.1"/>
    <property type="molecule type" value="Genomic_DNA"/>
</dbReference>
<dbReference type="OrthoDB" id="9800334at2"/>
<organism evidence="2 3">
    <name type="scientific">Arcticibacterium luteifluviistationis</name>
    <dbReference type="NCBI Taxonomy" id="1784714"/>
    <lineage>
        <taxon>Bacteria</taxon>
        <taxon>Pseudomonadati</taxon>
        <taxon>Bacteroidota</taxon>
        <taxon>Cytophagia</taxon>
        <taxon>Cytophagales</taxon>
        <taxon>Leadbetterellaceae</taxon>
        <taxon>Arcticibacterium</taxon>
    </lineage>
</organism>
<reference evidence="2 3" key="1">
    <citation type="submission" date="2018-05" db="EMBL/GenBank/DDBJ databases">
        <title>Complete genome sequence of Arcticibacterium luteifluviistationis SM1504T, a cytophagaceae bacterium isolated from Arctic surface seawater.</title>
        <authorList>
            <person name="Li Y."/>
            <person name="Qin Q.-L."/>
        </authorList>
    </citation>
    <scope>NUCLEOTIDE SEQUENCE [LARGE SCALE GENOMIC DNA]</scope>
    <source>
        <strain evidence="2 3">SM1504</strain>
    </source>
</reference>